<dbReference type="PANTHER" id="PTHR44758:SF1">
    <property type="entry name" value="NAD(P) TRANSHYDROGENASE SUBUNIT BETA"/>
    <property type="match status" value="1"/>
</dbReference>
<dbReference type="SUPFAM" id="SSF52467">
    <property type="entry name" value="DHS-like NAD/FAD-binding domain"/>
    <property type="match status" value="1"/>
</dbReference>
<keyword evidence="8 20" id="KW-0812">Transmembrane</keyword>
<feature type="transmembrane region" description="Helical" evidence="20">
    <location>
        <begin position="136"/>
        <end position="156"/>
    </location>
</feature>
<keyword evidence="9" id="KW-0521">NADP</keyword>
<evidence type="ECO:0000256" key="4">
    <source>
        <dbReference type="ARBA" id="ARBA00012943"/>
    </source>
</evidence>
<evidence type="ECO:0000256" key="20">
    <source>
        <dbReference type="SAM" id="Phobius"/>
    </source>
</evidence>
<keyword evidence="6" id="KW-1003">Cell membrane</keyword>
<feature type="transmembrane region" description="Helical" evidence="20">
    <location>
        <begin position="215"/>
        <end position="234"/>
    </location>
</feature>
<evidence type="ECO:0000256" key="9">
    <source>
        <dbReference type="ARBA" id="ARBA00022857"/>
    </source>
</evidence>
<dbReference type="Proteomes" id="UP000445582">
    <property type="component" value="Unassembled WGS sequence"/>
</dbReference>
<dbReference type="InterPro" id="IPR012136">
    <property type="entry name" value="NADH_DH_b"/>
</dbReference>
<keyword evidence="7" id="KW-0997">Cell inner membrane</keyword>
<dbReference type="OrthoDB" id="9763786at2"/>
<dbReference type="Gene3D" id="3.40.50.1220">
    <property type="entry name" value="TPP-binding domain"/>
    <property type="match status" value="1"/>
</dbReference>
<reference evidence="22 23" key="1">
    <citation type="submission" date="2019-12" db="EMBL/GenBank/DDBJ databases">
        <title>Genomic-based taxomic classification of the family Erythrobacteraceae.</title>
        <authorList>
            <person name="Xu L."/>
        </authorList>
    </citation>
    <scope>NUCLEOTIDE SEQUENCE [LARGE SCALE GENOMIC DNA]</scope>
    <source>
        <strain evidence="22 23">MCCC 1A09965</strain>
    </source>
</reference>
<gene>
    <name evidence="22" type="ORF">GRI48_10850</name>
</gene>
<comment type="caution">
    <text evidence="22">The sequence shown here is derived from an EMBL/GenBank/DDBJ whole genome shotgun (WGS) entry which is preliminary data.</text>
</comment>
<evidence type="ECO:0000256" key="15">
    <source>
        <dbReference type="ARBA" id="ARBA00033258"/>
    </source>
</evidence>
<feature type="transmembrane region" description="Helical" evidence="20">
    <location>
        <begin position="176"/>
        <end position="195"/>
    </location>
</feature>
<evidence type="ECO:0000256" key="19">
    <source>
        <dbReference type="ARBA" id="ARBA00083514"/>
    </source>
</evidence>
<dbReference type="GO" id="GO:0050661">
    <property type="term" value="F:NADP binding"/>
    <property type="evidence" value="ECO:0007669"/>
    <property type="project" value="InterPro"/>
</dbReference>
<comment type="function">
    <text evidence="1">The transhydrogenation between NADH and NADP is coupled to respiration and ATP hydrolysis and functions as a proton pump across the membrane.</text>
</comment>
<keyword evidence="12" id="KW-0520">NAD</keyword>
<evidence type="ECO:0000256" key="1">
    <source>
        <dbReference type="ARBA" id="ARBA00003943"/>
    </source>
</evidence>
<feature type="transmembrane region" description="Helical" evidence="20">
    <location>
        <begin position="292"/>
        <end position="312"/>
    </location>
</feature>
<keyword evidence="10" id="KW-1278">Translocase</keyword>
<dbReference type="RefSeq" id="WP_160675844.1">
    <property type="nucleotide sequence ID" value="NZ_WTYN01000002.1"/>
</dbReference>
<feature type="transmembrane region" description="Helical" evidence="20">
    <location>
        <begin position="240"/>
        <end position="259"/>
    </location>
</feature>
<dbReference type="FunFam" id="3.40.50.1220:FF:000002">
    <property type="entry name" value="NAD(P) transhydrogenase subunit beta"/>
    <property type="match status" value="1"/>
</dbReference>
<dbReference type="InterPro" id="IPR029035">
    <property type="entry name" value="DHS-like_NAD/FAD-binding_dom"/>
</dbReference>
<comment type="subunit">
    <text evidence="17">Complex of an alpha and a beta chain; in Rhodospirillum, the alpha chain seems to be made of two subunits.</text>
</comment>
<evidence type="ECO:0000256" key="3">
    <source>
        <dbReference type="ARBA" id="ARBA00007919"/>
    </source>
</evidence>
<dbReference type="Pfam" id="PF02233">
    <property type="entry name" value="PNTB"/>
    <property type="match status" value="1"/>
</dbReference>
<evidence type="ECO:0000256" key="7">
    <source>
        <dbReference type="ARBA" id="ARBA00022519"/>
    </source>
</evidence>
<dbReference type="InterPro" id="IPR034300">
    <property type="entry name" value="PNTB-like"/>
</dbReference>
<evidence type="ECO:0000256" key="14">
    <source>
        <dbReference type="ARBA" id="ARBA00030053"/>
    </source>
</evidence>
<keyword evidence="13 20" id="KW-0472">Membrane</keyword>
<feature type="transmembrane region" description="Helical" evidence="20">
    <location>
        <begin position="104"/>
        <end position="124"/>
    </location>
</feature>
<evidence type="ECO:0000256" key="17">
    <source>
        <dbReference type="ARBA" id="ARBA00066047"/>
    </source>
</evidence>
<evidence type="ECO:0000256" key="13">
    <source>
        <dbReference type="ARBA" id="ARBA00023136"/>
    </source>
</evidence>
<evidence type="ECO:0000256" key="2">
    <source>
        <dbReference type="ARBA" id="ARBA00004429"/>
    </source>
</evidence>
<protein>
    <recommendedName>
        <fullName evidence="5">NAD(P) transhydrogenase subunit beta</fullName>
        <ecNumber evidence="4">7.1.1.1</ecNumber>
    </recommendedName>
    <alternativeName>
        <fullName evidence="15">Nicotinamide nucleotide transhydrogenase subunit beta</fullName>
    </alternativeName>
    <alternativeName>
        <fullName evidence="19">Proton-translocating transhydrogenase NADP(H)-binding component</fullName>
    </alternativeName>
    <alternativeName>
        <fullName evidence="14">Pyridine nucleotide transhydrogenase subunit beta</fullName>
    </alternativeName>
    <alternativeName>
        <fullName evidence="18">dIII</fullName>
    </alternativeName>
</protein>
<dbReference type="GO" id="GO:0008750">
    <property type="term" value="F:proton-translocating NAD(P)+ transhydrogenase activity"/>
    <property type="evidence" value="ECO:0007669"/>
    <property type="project" value="UniProtKB-EC"/>
</dbReference>
<evidence type="ECO:0000256" key="10">
    <source>
        <dbReference type="ARBA" id="ARBA00022967"/>
    </source>
</evidence>
<evidence type="ECO:0000256" key="8">
    <source>
        <dbReference type="ARBA" id="ARBA00022692"/>
    </source>
</evidence>
<proteinExistence type="inferred from homology"/>
<evidence type="ECO:0000256" key="12">
    <source>
        <dbReference type="ARBA" id="ARBA00023027"/>
    </source>
</evidence>
<keyword evidence="23" id="KW-1185">Reference proteome</keyword>
<evidence type="ECO:0000313" key="23">
    <source>
        <dbReference type="Proteomes" id="UP000445582"/>
    </source>
</evidence>
<feature type="transmembrane region" description="Helical" evidence="20">
    <location>
        <begin position="48"/>
        <end position="68"/>
    </location>
</feature>
<comment type="catalytic activity">
    <reaction evidence="16">
        <text>NAD(+) + NADPH + H(+)(in) = NADH + NADP(+) + H(+)(out)</text>
        <dbReference type="Rhea" id="RHEA:47992"/>
        <dbReference type="ChEBI" id="CHEBI:15378"/>
        <dbReference type="ChEBI" id="CHEBI:57540"/>
        <dbReference type="ChEBI" id="CHEBI:57783"/>
        <dbReference type="ChEBI" id="CHEBI:57945"/>
        <dbReference type="ChEBI" id="CHEBI:58349"/>
        <dbReference type="EC" id="7.1.1.1"/>
    </reaction>
</comment>
<dbReference type="EC" id="7.1.1.1" evidence="4"/>
<feature type="transmembrane region" description="Helical" evidence="20">
    <location>
        <begin position="17"/>
        <end position="36"/>
    </location>
</feature>
<evidence type="ECO:0000256" key="6">
    <source>
        <dbReference type="ARBA" id="ARBA00022475"/>
    </source>
</evidence>
<evidence type="ECO:0000259" key="21">
    <source>
        <dbReference type="Pfam" id="PF02233"/>
    </source>
</evidence>
<feature type="domain" description="NADP transhydrogenase beta-like" evidence="21">
    <location>
        <begin position="19"/>
        <end position="514"/>
    </location>
</feature>
<evidence type="ECO:0000256" key="16">
    <source>
        <dbReference type="ARBA" id="ARBA00048202"/>
    </source>
</evidence>
<dbReference type="GO" id="GO:0005886">
    <property type="term" value="C:plasma membrane"/>
    <property type="evidence" value="ECO:0007669"/>
    <property type="project" value="UniProtKB-SubCell"/>
</dbReference>
<name>A0A844YG73_9SPHN</name>
<evidence type="ECO:0000256" key="18">
    <source>
        <dbReference type="ARBA" id="ARBA00083284"/>
    </source>
</evidence>
<dbReference type="EMBL" id="WTYN01000002">
    <property type="protein sequence ID" value="MXO63510.1"/>
    <property type="molecule type" value="Genomic_DNA"/>
</dbReference>
<evidence type="ECO:0000313" key="22">
    <source>
        <dbReference type="EMBL" id="MXO63510.1"/>
    </source>
</evidence>
<dbReference type="PIRSF" id="PIRSF000204">
    <property type="entry name" value="PNTB"/>
    <property type="match status" value="1"/>
</dbReference>
<evidence type="ECO:0000256" key="11">
    <source>
        <dbReference type="ARBA" id="ARBA00022989"/>
    </source>
</evidence>
<comment type="subcellular location">
    <subcellularLocation>
        <location evidence="2">Cell inner membrane</location>
        <topology evidence="2">Multi-pass membrane protein</topology>
    </subcellularLocation>
</comment>
<dbReference type="AlphaFoldDB" id="A0A844YG73"/>
<comment type="similarity">
    <text evidence="3">Belongs to the PNT beta subunit family.</text>
</comment>
<accession>A0A844YG73</accession>
<evidence type="ECO:0000256" key="5">
    <source>
        <dbReference type="ARBA" id="ARBA00014581"/>
    </source>
</evidence>
<keyword evidence="11 20" id="KW-1133">Transmembrane helix</keyword>
<dbReference type="PANTHER" id="PTHR44758">
    <property type="entry name" value="NAD(P) TRANSHYDROGENASE SUBUNIT BETA"/>
    <property type="match status" value="1"/>
</dbReference>
<sequence length="517" mass="53929">MWATPAHASTGEAVNPWVALAYLVSGVFFILALRGLSSPATSRTGNRFGMIGMAVAVVTTLVTHFPWIRPDAAKCAQIRNVSSDGSTFAFDGPGPCGYMSYPDWFSAGEILIAIVIGAIIGITIARRIAMTAMPELVAAFHSLVGLAAVLVGWAAYLNPGAFGLLVDGGIGAVSKVEMGLGIAIGAITFSGSVIAFAKLSGRMSGSPILLPARHVINLGTLAAIIVLTALFAMAGPAETMPLIVALTVLAFLIGFLLIIPIGGADMPVVVSMLNSYSGWAAAAMGFTLGNTAMIITGALVGSSGAILSYIMCRAMNRSFISVIAGGFGADAGAGGGEAKEQRPYKQGSAADAAFMLEQAEKVIIIPGYGMAVAQAQHALREMADILEEKGVEVKYAIHPVAGRMPGHMNVLLAEAQVPYENVFELEDINSEFAQADVAFIIGANDVVNPAAKTDKSSPIYGMPVFDVDKAKQVFFIKRSMGGVGYAGVDNDVFYMDQTMMLLADAKKMVEEIVKALD</sequence>
<organism evidence="22 23">
    <name type="scientific">Qipengyuania oceanensis</name>
    <dbReference type="NCBI Taxonomy" id="1463597"/>
    <lineage>
        <taxon>Bacteria</taxon>
        <taxon>Pseudomonadati</taxon>
        <taxon>Pseudomonadota</taxon>
        <taxon>Alphaproteobacteria</taxon>
        <taxon>Sphingomonadales</taxon>
        <taxon>Erythrobacteraceae</taxon>
        <taxon>Qipengyuania</taxon>
    </lineage>
</organism>